<dbReference type="Proteomes" id="UP001141327">
    <property type="component" value="Unassembled WGS sequence"/>
</dbReference>
<reference evidence="2" key="1">
    <citation type="journal article" date="2022" name="bioRxiv">
        <title>Genomics of Preaxostyla Flagellates Illuminates Evolutionary Transitions and the Path Towards Mitochondrial Loss.</title>
        <authorList>
            <person name="Novak L.V.F."/>
            <person name="Treitli S.C."/>
            <person name="Pyrih J."/>
            <person name="Halakuc P."/>
            <person name="Pipaliya S.V."/>
            <person name="Vacek V."/>
            <person name="Brzon O."/>
            <person name="Soukal P."/>
            <person name="Eme L."/>
            <person name="Dacks J.B."/>
            <person name="Karnkowska A."/>
            <person name="Elias M."/>
            <person name="Hampl V."/>
        </authorList>
    </citation>
    <scope>NUCLEOTIDE SEQUENCE</scope>
    <source>
        <strain evidence="2">RCP-MX</strain>
    </source>
</reference>
<comment type="caution">
    <text evidence="2">The sequence shown here is derived from an EMBL/GenBank/DDBJ whole genome shotgun (WGS) entry which is preliminary data.</text>
</comment>
<dbReference type="Gene3D" id="3.40.50.300">
    <property type="entry name" value="P-loop containing nucleotide triphosphate hydrolases"/>
    <property type="match status" value="1"/>
</dbReference>
<dbReference type="EMBL" id="JAPMOS010000039">
    <property type="protein sequence ID" value="KAJ4457787.1"/>
    <property type="molecule type" value="Genomic_DNA"/>
</dbReference>
<organism evidence="2 3">
    <name type="scientific">Paratrimastix pyriformis</name>
    <dbReference type="NCBI Taxonomy" id="342808"/>
    <lineage>
        <taxon>Eukaryota</taxon>
        <taxon>Metamonada</taxon>
        <taxon>Preaxostyla</taxon>
        <taxon>Paratrimastigidae</taxon>
        <taxon>Paratrimastix</taxon>
    </lineage>
</organism>
<feature type="domain" description="ORC1/DEAH AAA+ ATPase" evidence="1">
    <location>
        <begin position="13"/>
        <end position="121"/>
    </location>
</feature>
<dbReference type="InterPro" id="IPR049945">
    <property type="entry name" value="AAA_22"/>
</dbReference>
<accession>A0ABQ8UJA0</accession>
<proteinExistence type="predicted"/>
<name>A0ABQ8UJA0_9EUKA</name>
<gene>
    <name evidence="2" type="ORF">PAPYR_6595</name>
</gene>
<evidence type="ECO:0000313" key="2">
    <source>
        <dbReference type="EMBL" id="KAJ4457787.1"/>
    </source>
</evidence>
<evidence type="ECO:0000313" key="3">
    <source>
        <dbReference type="Proteomes" id="UP001141327"/>
    </source>
</evidence>
<protein>
    <recommendedName>
        <fullName evidence="1">ORC1/DEAH AAA+ ATPase domain-containing protein</fullName>
    </recommendedName>
</protein>
<dbReference type="InterPro" id="IPR027417">
    <property type="entry name" value="P-loop_NTPase"/>
</dbReference>
<sequence length="665" mass="73521">MWGPKESRVLFLGSCQTGKSTLCALIANKLIADPTLAVVKCDAERDADDLINEIIAQLPLSPPALHPLAFEQHIAAFQKATGRRPCVLIDEFTQLDSPAKFLTKLKRSGGYIIPSIALFGHPTSELINVFATHPSWDVTMLIPPPGADGQPNRADHKLGAPSLPFLRAETIDLLTQWSQDVDLAQFGEVIGDRVHELALGNFRFPFWNRRRDSHVGMTSSIGLALDEGTFRGRPVAEFLRAQCAGDDPRSPADRLRSALADYTSSPDFLSFLLRTHCPASAIMDEVAENGLLPALYRALAPFRPITRAQCQEFEALDRAVATGALIYELGAYRASSPMVRSLVLWQNLPEHVRCLAPSSSSPPPLRELLFGALESCDTDLLRQPESCRKNEKGLRESSFQSALYTSLSEQARRYGCHCIPEALLPDPFVAAGCSRPKRPPGSAPCLKRPDFLIRNEQATHLIEFAVDPRGQRREAYFDRMVNDYRLTSFLTRALLVFFEPEADTPPDLRVTNPAVQQALTTGQLQFVVVRYDKGLTRFWVHDPLNGPSLVAFSGSPLRLVGTRHPRSPDAQSPPRTTATRWPAAISAARLALMARLPQVREALRRPNDQKYWDDIQEVILANCTDLDDLRELTAGRLVRKGIPEMLAERVVTAISAVLPPLATGS</sequence>
<dbReference type="SUPFAM" id="SSF52540">
    <property type="entry name" value="P-loop containing nucleoside triphosphate hydrolases"/>
    <property type="match status" value="1"/>
</dbReference>
<evidence type="ECO:0000259" key="1">
    <source>
        <dbReference type="Pfam" id="PF13401"/>
    </source>
</evidence>
<keyword evidence="3" id="KW-1185">Reference proteome</keyword>
<dbReference type="Pfam" id="PF13401">
    <property type="entry name" value="AAA_22"/>
    <property type="match status" value="1"/>
</dbReference>